<dbReference type="EMBL" id="CP111022">
    <property type="protein sequence ID" value="WAR19330.1"/>
    <property type="molecule type" value="Genomic_DNA"/>
</dbReference>
<keyword evidence="2" id="KW-1185">Reference proteome</keyword>
<gene>
    <name evidence="1" type="ORF">MAR_001168</name>
</gene>
<evidence type="ECO:0000313" key="2">
    <source>
        <dbReference type="Proteomes" id="UP001164746"/>
    </source>
</evidence>
<reference evidence="1" key="1">
    <citation type="submission" date="2022-11" db="EMBL/GenBank/DDBJ databases">
        <title>Centuries of genome instability and evolution in soft-shell clam transmissible cancer (bioRxiv).</title>
        <authorList>
            <person name="Hart S.F.M."/>
            <person name="Yonemitsu M.A."/>
            <person name="Giersch R.M."/>
            <person name="Beal B.F."/>
            <person name="Arriagada G."/>
            <person name="Davis B.W."/>
            <person name="Ostrander E.A."/>
            <person name="Goff S.P."/>
            <person name="Metzger M.J."/>
        </authorList>
    </citation>
    <scope>NUCLEOTIDE SEQUENCE</scope>
    <source>
        <strain evidence="1">MELC-2E11</strain>
        <tissue evidence="1">Siphon/mantle</tissue>
    </source>
</reference>
<protein>
    <recommendedName>
        <fullName evidence="3">HTH psq-type domain-containing protein</fullName>
    </recommendedName>
</protein>
<dbReference type="Proteomes" id="UP001164746">
    <property type="component" value="Chromosome 11"/>
</dbReference>
<evidence type="ECO:0008006" key="3">
    <source>
        <dbReference type="Google" id="ProtNLM"/>
    </source>
</evidence>
<proteinExistence type="predicted"/>
<evidence type="ECO:0000313" key="1">
    <source>
        <dbReference type="EMBL" id="WAR19330.1"/>
    </source>
</evidence>
<accession>A0ABY7FB41</accession>
<organism evidence="1 2">
    <name type="scientific">Mya arenaria</name>
    <name type="common">Soft-shell clam</name>
    <dbReference type="NCBI Taxonomy" id="6604"/>
    <lineage>
        <taxon>Eukaryota</taxon>
        <taxon>Metazoa</taxon>
        <taxon>Spiralia</taxon>
        <taxon>Lophotrochozoa</taxon>
        <taxon>Mollusca</taxon>
        <taxon>Bivalvia</taxon>
        <taxon>Autobranchia</taxon>
        <taxon>Heteroconchia</taxon>
        <taxon>Euheterodonta</taxon>
        <taxon>Imparidentia</taxon>
        <taxon>Neoheterodontei</taxon>
        <taxon>Myida</taxon>
        <taxon>Myoidea</taxon>
        <taxon>Myidae</taxon>
        <taxon>Mya</taxon>
    </lineage>
</organism>
<name>A0ABY7FB41_MYAAR</name>
<sequence length="156" mass="17477">MDQSSHRQVCAEHGYLGISSKRSPSRTSRLHHDYVSHPDFAISFETETLLQDSWSRMTATYHVPRSTIGDRISGKHDLHVPNRRPPHIPREIEGKITPSKWQQDAGSLGDKYLLEQTLSANDLKLGQTTPTSEPARTNGRDLSIDIPILPFGNLNG</sequence>